<evidence type="ECO:0000259" key="6">
    <source>
        <dbReference type="Pfam" id="PF04586"/>
    </source>
</evidence>
<keyword evidence="1" id="KW-1188">Viral release from host cell</keyword>
<comment type="caution">
    <text evidence="7">The sequence shown here is derived from an EMBL/GenBank/DDBJ whole genome shotgun (WGS) entry which is preliminary data.</text>
</comment>
<dbReference type="InterPro" id="IPR006433">
    <property type="entry name" value="Prohead_protease"/>
</dbReference>
<gene>
    <name evidence="7" type="ORF">GYA93_22525</name>
</gene>
<dbReference type="InterPro" id="IPR054613">
    <property type="entry name" value="Peptidase_S78_dom"/>
</dbReference>
<evidence type="ECO:0000313" key="8">
    <source>
        <dbReference type="Proteomes" id="UP000466307"/>
    </source>
</evidence>
<keyword evidence="2 7" id="KW-0645">Protease</keyword>
<keyword evidence="3" id="KW-0378">Hydrolase</keyword>
<organism evidence="7 8">
    <name type="scientific">Gordonia desulfuricans</name>
    <dbReference type="NCBI Taxonomy" id="89051"/>
    <lineage>
        <taxon>Bacteria</taxon>
        <taxon>Bacillati</taxon>
        <taxon>Actinomycetota</taxon>
        <taxon>Actinomycetes</taxon>
        <taxon>Mycobacteriales</taxon>
        <taxon>Gordoniaceae</taxon>
        <taxon>Gordonia</taxon>
    </lineage>
</organism>
<dbReference type="GO" id="GO:0006508">
    <property type="term" value="P:proteolysis"/>
    <property type="evidence" value="ECO:0007669"/>
    <property type="project" value="UniProtKB-KW"/>
</dbReference>
<feature type="region of interest" description="Disordered" evidence="5">
    <location>
        <begin position="315"/>
        <end position="336"/>
    </location>
</feature>
<evidence type="ECO:0000313" key="7">
    <source>
        <dbReference type="EMBL" id="NDK92311.1"/>
    </source>
</evidence>
<evidence type="ECO:0000256" key="2">
    <source>
        <dbReference type="ARBA" id="ARBA00022670"/>
    </source>
</evidence>
<protein>
    <submittedName>
        <fullName evidence="7">HK97 family phage prohead protease</fullName>
    </submittedName>
</protein>
<dbReference type="RefSeq" id="WP_162128904.1">
    <property type="nucleotide sequence ID" value="NZ_JAADZU010000112.1"/>
</dbReference>
<dbReference type="Proteomes" id="UP000466307">
    <property type="component" value="Unassembled WGS sequence"/>
</dbReference>
<feature type="coiled-coil region" evidence="4">
    <location>
        <begin position="219"/>
        <end position="246"/>
    </location>
</feature>
<dbReference type="AlphaFoldDB" id="A0A7K3LWJ1"/>
<evidence type="ECO:0000256" key="4">
    <source>
        <dbReference type="SAM" id="Coils"/>
    </source>
</evidence>
<proteinExistence type="predicted"/>
<feature type="domain" description="Prohead serine protease" evidence="6">
    <location>
        <begin position="36"/>
        <end position="170"/>
    </location>
</feature>
<accession>A0A7K3LWJ1</accession>
<evidence type="ECO:0000256" key="3">
    <source>
        <dbReference type="ARBA" id="ARBA00022801"/>
    </source>
</evidence>
<keyword evidence="8" id="KW-1185">Reference proteome</keyword>
<evidence type="ECO:0000256" key="5">
    <source>
        <dbReference type="SAM" id="MobiDB-lite"/>
    </source>
</evidence>
<sequence length="336" mass="36877">MFVDSLHFSSLKEGYPVHTKHKTVALTGIKTSGLGEGQFEGFASVFDHLDHQGDIVRRGAFSKSLDSGRVTPLIWEHQSKDPRAFVGEVKSAEETDEGLKIVGQFDMDTDAGQAAYRQVKARRVGALSIGYSVRDQRKSADGANELLDLDLAEISIVSRPANDRALIGAVKSGEASDKSGTSRLVKARAAAAEFVAADETDDKADEPEDLDQTLGERLVDYLENALASAKELIDAAESEGRDLSEDEAKSVERHHRNARITKTEIEEWRSYTPAQRLGTQFYRDVISTKAVTAEDFEQRWGTEQNPSERLVKFDASKTTHTKATKEAPAMNETGSS</sequence>
<dbReference type="Pfam" id="PF04586">
    <property type="entry name" value="Peptidase_S78"/>
    <property type="match status" value="1"/>
</dbReference>
<keyword evidence="4" id="KW-0175">Coiled coil</keyword>
<reference evidence="7 8" key="1">
    <citation type="submission" date="2020-01" db="EMBL/GenBank/DDBJ databases">
        <title>Investigation of new actinobacteria for the biodesulphurisation of diesel fuel.</title>
        <authorList>
            <person name="Athi Narayanan S.M."/>
        </authorList>
    </citation>
    <scope>NUCLEOTIDE SEQUENCE [LARGE SCALE GENOMIC DNA]</scope>
    <source>
        <strain evidence="7 8">213E</strain>
    </source>
</reference>
<dbReference type="SUPFAM" id="SSF50789">
    <property type="entry name" value="Herpes virus serine proteinase, assemblin"/>
    <property type="match status" value="1"/>
</dbReference>
<dbReference type="GO" id="GO:0008233">
    <property type="term" value="F:peptidase activity"/>
    <property type="evidence" value="ECO:0007669"/>
    <property type="project" value="UniProtKB-KW"/>
</dbReference>
<name>A0A7K3LWJ1_9ACTN</name>
<dbReference type="NCBIfam" id="TIGR01543">
    <property type="entry name" value="proheadase_HK97"/>
    <property type="match status" value="1"/>
</dbReference>
<evidence type="ECO:0000256" key="1">
    <source>
        <dbReference type="ARBA" id="ARBA00022612"/>
    </source>
</evidence>
<dbReference type="EMBL" id="JAADZU010000112">
    <property type="protein sequence ID" value="NDK92311.1"/>
    <property type="molecule type" value="Genomic_DNA"/>
</dbReference>